<name>A0A914Y2H4_9BILA</name>
<dbReference type="PANTHER" id="PTHR13865">
    <property type="entry name" value="TIGHT JUNCTION PROTEIN"/>
    <property type="match status" value="1"/>
</dbReference>
<evidence type="ECO:0000259" key="3">
    <source>
        <dbReference type="PROSITE" id="PS50106"/>
    </source>
</evidence>
<dbReference type="SUPFAM" id="SSF50156">
    <property type="entry name" value="PDZ domain-like"/>
    <property type="match status" value="2"/>
</dbReference>
<dbReference type="SUPFAM" id="SSF52540">
    <property type="entry name" value="P-loop containing nucleoside triphosphate hydrolases"/>
    <property type="match status" value="1"/>
</dbReference>
<feature type="region of interest" description="Disordered" evidence="1">
    <location>
        <begin position="696"/>
        <end position="716"/>
    </location>
</feature>
<dbReference type="SMART" id="SM00072">
    <property type="entry name" value="GuKc"/>
    <property type="match status" value="1"/>
</dbReference>
<dbReference type="AlphaFoldDB" id="A0A914Y2H4"/>
<dbReference type="PROSITE" id="PS50052">
    <property type="entry name" value="GUANYLATE_KINASE_2"/>
    <property type="match status" value="1"/>
</dbReference>
<evidence type="ECO:0000259" key="4">
    <source>
        <dbReference type="PROSITE" id="PS51145"/>
    </source>
</evidence>
<dbReference type="PROSITE" id="PS51145">
    <property type="entry name" value="ZU5"/>
    <property type="match status" value="1"/>
</dbReference>
<organism evidence="5 6">
    <name type="scientific">Panagrolaimus superbus</name>
    <dbReference type="NCBI Taxonomy" id="310955"/>
    <lineage>
        <taxon>Eukaryota</taxon>
        <taxon>Metazoa</taxon>
        <taxon>Ecdysozoa</taxon>
        <taxon>Nematoda</taxon>
        <taxon>Chromadorea</taxon>
        <taxon>Rhabditida</taxon>
        <taxon>Tylenchina</taxon>
        <taxon>Panagrolaimomorpha</taxon>
        <taxon>Panagrolaimoidea</taxon>
        <taxon>Panagrolaimidae</taxon>
        <taxon>Panagrolaimus</taxon>
    </lineage>
</organism>
<proteinExistence type="predicted"/>
<dbReference type="Proteomes" id="UP000887577">
    <property type="component" value="Unplaced"/>
</dbReference>
<dbReference type="InterPro" id="IPR008145">
    <property type="entry name" value="GK/Ca_channel_bsu"/>
</dbReference>
<sequence>MKDAHQLNMIVKRRVPVPFIEFEQRTLKFTLSKSRKKDDFGIILGCKYYIKEITNPKLAEKDPGLKEGDVVLRVNGQSLDGVTLEEATRWLQRSREKLSLVVQRDVRRGTPGSRWSSQNTVYERLGSVSATPRHSPTPMHYTQSANPDMINTARKVSAEFGQQNSKRYSDPMSKAAFEYPPSSQSQPQSQHQQSLPPGYVPRSPQMGYISNNSNNPYCESPRLNMFPNNQQLQRGGPPSQTPSVCSSPRMFGGSQRSDSRVVSFRKGRALGIRVIGGNQVGIFVSAVQDDSPAAMHGIKIGDRLLAVNAYSMERVTREQAVEYLLSVGDEVQLKVESAFEEFLTVRNNQLGDNFYIRPHFAYNPSNRRSGGIPPPLREIAFDEGDILRVTDTLFGGSVGQWKVQKLFSANLSDSKSHNNEEIGVIPNLKKAEEISKESRMETSTLGRSLFRKKLQTKKTKSLTTQMEDELAAFDIPLPAYERVALKQPTFPRPIVIYGPLADVAKQLLLSNFALKFAGVGDETAKIISLSQIDAIIASGKHAVMTVSPGSVERLHLAQYAPIVIQLDCDSRSRVRDLRSKSGATTNSARKLIEQTQKLKKHHGNLITATIDLQKEDQWFDTLKQTIFTLQDRRVWMPEMRPERPLHEMRLFPIQNLNNDSDADSLKGGDYGITTTTTATTAMPNSQQLEMRNQLYSTQQTGSSLDSGGIYSTKSSDPLSRFQDEFSGINLNGNGTYGSNNSSNRNPNFYSSLARSSPYSYSSSRSNYGSVPSPYDPFINRSNGSQVPSGYFDVKPLSIGDYGSTSTSTNPTYDDSRSRLSASPYQIPIKHEDQQRTANIASTANSNARNLFFDNISKNRGIPSSPRESSRTPESAIDYRIAPISADERSTRTINYDPPFIDEGPSKSLNLDTTDDPSEDSSLPKQNQIKEHVSGLVDWTGGTLQCPESGVELRIPENAISLGFEQHIYVEVCEEENGTHNLPLSNKEALMSPLVICGPQGIKFNCPVELRLPHKFTAGDPMGKNVVLKSGHGSQWTNIELVQPPRTDPTSKFVSILIKHF</sequence>
<dbReference type="Gene3D" id="2.30.30.40">
    <property type="entry name" value="SH3 Domains"/>
    <property type="match status" value="1"/>
</dbReference>
<dbReference type="GO" id="GO:0098609">
    <property type="term" value="P:cell-cell adhesion"/>
    <property type="evidence" value="ECO:0007669"/>
    <property type="project" value="TreeGrafter"/>
</dbReference>
<feature type="region of interest" description="Disordered" evidence="1">
    <location>
        <begin position="855"/>
        <end position="925"/>
    </location>
</feature>
<evidence type="ECO:0000313" key="6">
    <source>
        <dbReference type="WBParaSite" id="PSU_v2.g13439.t1"/>
    </source>
</evidence>
<dbReference type="InterPro" id="IPR001478">
    <property type="entry name" value="PDZ"/>
</dbReference>
<dbReference type="InterPro" id="IPR008144">
    <property type="entry name" value="Guanylate_kin-like_dom"/>
</dbReference>
<dbReference type="CDD" id="cd06729">
    <property type="entry name" value="PDZ3_ZO1-like_domain"/>
    <property type="match status" value="1"/>
</dbReference>
<dbReference type="SMART" id="SM00228">
    <property type="entry name" value="PDZ"/>
    <property type="match status" value="2"/>
</dbReference>
<feature type="compositionally biased region" description="Low complexity" evidence="1">
    <location>
        <begin position="180"/>
        <end position="197"/>
    </location>
</feature>
<dbReference type="SMART" id="SM00218">
    <property type="entry name" value="ZU5"/>
    <property type="match status" value="1"/>
</dbReference>
<accession>A0A914Y2H4</accession>
<dbReference type="Gene3D" id="2.60.220.30">
    <property type="match status" value="1"/>
</dbReference>
<feature type="domain" description="Guanylate kinase-like" evidence="2">
    <location>
        <begin position="436"/>
        <end position="627"/>
    </location>
</feature>
<dbReference type="Gene3D" id="3.40.50.300">
    <property type="entry name" value="P-loop containing nucleotide triphosphate hydrolases"/>
    <property type="match status" value="1"/>
</dbReference>
<feature type="domain" description="PDZ" evidence="3">
    <location>
        <begin position="28"/>
        <end position="106"/>
    </location>
</feature>
<dbReference type="GO" id="GO:0005923">
    <property type="term" value="C:bicellular tight junction"/>
    <property type="evidence" value="ECO:0007669"/>
    <property type="project" value="TreeGrafter"/>
</dbReference>
<reference evidence="6" key="1">
    <citation type="submission" date="2022-11" db="UniProtKB">
        <authorList>
            <consortium name="WormBaseParasite"/>
        </authorList>
    </citation>
    <scope>IDENTIFICATION</scope>
</reference>
<evidence type="ECO:0000259" key="2">
    <source>
        <dbReference type="PROSITE" id="PS50052"/>
    </source>
</evidence>
<feature type="domain" description="PDZ" evidence="3">
    <location>
        <begin position="266"/>
        <end position="339"/>
    </location>
</feature>
<evidence type="ECO:0000313" key="5">
    <source>
        <dbReference type="Proteomes" id="UP000887577"/>
    </source>
</evidence>
<dbReference type="CDD" id="cd06728">
    <property type="entry name" value="PDZ2_ZO1-like_ds"/>
    <property type="match status" value="1"/>
</dbReference>
<dbReference type="Pfam" id="PF00595">
    <property type="entry name" value="PDZ"/>
    <property type="match status" value="2"/>
</dbReference>
<dbReference type="Gene3D" id="2.30.42.10">
    <property type="match status" value="2"/>
</dbReference>
<dbReference type="GO" id="GO:0050839">
    <property type="term" value="F:cell adhesion molecule binding"/>
    <property type="evidence" value="ECO:0007669"/>
    <property type="project" value="TreeGrafter"/>
</dbReference>
<dbReference type="PANTHER" id="PTHR13865:SF28">
    <property type="entry name" value="POLYCHAETOID, ISOFORM O"/>
    <property type="match status" value="1"/>
</dbReference>
<feature type="region of interest" description="Disordered" evidence="1">
    <location>
        <begin position="160"/>
        <end position="258"/>
    </location>
</feature>
<dbReference type="GO" id="GO:0045216">
    <property type="term" value="P:cell-cell junction organization"/>
    <property type="evidence" value="ECO:0007669"/>
    <property type="project" value="TreeGrafter"/>
</dbReference>
<evidence type="ECO:0000256" key="1">
    <source>
        <dbReference type="SAM" id="MobiDB-lite"/>
    </source>
</evidence>
<protein>
    <submittedName>
        <fullName evidence="6">Tight junction protein ZO-1</fullName>
    </submittedName>
</protein>
<dbReference type="GO" id="GO:0005886">
    <property type="term" value="C:plasma membrane"/>
    <property type="evidence" value="ECO:0007669"/>
    <property type="project" value="TreeGrafter"/>
</dbReference>
<dbReference type="Pfam" id="PF00791">
    <property type="entry name" value="ZU5"/>
    <property type="match status" value="1"/>
</dbReference>
<feature type="compositionally biased region" description="Polar residues" evidence="1">
    <location>
        <begin position="208"/>
        <end position="217"/>
    </location>
</feature>
<dbReference type="WBParaSite" id="PSU_v2.g13439.t1">
    <property type="protein sequence ID" value="PSU_v2.g13439.t1"/>
    <property type="gene ID" value="PSU_v2.g13439"/>
</dbReference>
<dbReference type="PROSITE" id="PS50106">
    <property type="entry name" value="PDZ"/>
    <property type="match status" value="2"/>
</dbReference>
<dbReference type="GO" id="GO:0150105">
    <property type="term" value="P:protein localization to cell-cell junction"/>
    <property type="evidence" value="ECO:0007669"/>
    <property type="project" value="TreeGrafter"/>
</dbReference>
<dbReference type="InterPro" id="IPR027417">
    <property type="entry name" value="P-loop_NTPase"/>
</dbReference>
<dbReference type="InterPro" id="IPR000906">
    <property type="entry name" value="ZU5_dom"/>
</dbReference>
<feature type="domain" description="ZU5" evidence="4">
    <location>
        <begin position="930"/>
        <end position="1060"/>
    </location>
</feature>
<keyword evidence="5" id="KW-1185">Reference proteome</keyword>
<dbReference type="InterPro" id="IPR036034">
    <property type="entry name" value="PDZ_sf"/>
</dbReference>
<feature type="compositionally biased region" description="Low complexity" evidence="1">
    <location>
        <begin position="862"/>
        <end position="874"/>
    </location>
</feature>